<evidence type="ECO:0000256" key="1">
    <source>
        <dbReference type="SAM" id="SignalP"/>
    </source>
</evidence>
<accession>A0A5C5V8Z2</accession>
<proteinExistence type="predicted"/>
<keyword evidence="1" id="KW-0732">Signal</keyword>
<reference evidence="2 3" key="1">
    <citation type="submission" date="2019-02" db="EMBL/GenBank/DDBJ databases">
        <title>Deep-cultivation of Planctomycetes and their phenomic and genomic characterization uncovers novel biology.</title>
        <authorList>
            <person name="Wiegand S."/>
            <person name="Jogler M."/>
            <person name="Boedeker C."/>
            <person name="Pinto D."/>
            <person name="Vollmers J."/>
            <person name="Rivas-Marin E."/>
            <person name="Kohn T."/>
            <person name="Peeters S.H."/>
            <person name="Heuer A."/>
            <person name="Rast P."/>
            <person name="Oberbeckmann S."/>
            <person name="Bunk B."/>
            <person name="Jeske O."/>
            <person name="Meyerdierks A."/>
            <person name="Storesund J.E."/>
            <person name="Kallscheuer N."/>
            <person name="Luecker S."/>
            <person name="Lage O.M."/>
            <person name="Pohl T."/>
            <person name="Merkel B.J."/>
            <person name="Hornburger P."/>
            <person name="Mueller R.-W."/>
            <person name="Bruemmer F."/>
            <person name="Labrenz M."/>
            <person name="Spormann A.M."/>
            <person name="Op Den Camp H."/>
            <person name="Overmann J."/>
            <person name="Amann R."/>
            <person name="Jetten M.S.M."/>
            <person name="Mascher T."/>
            <person name="Medema M.H."/>
            <person name="Devos D.P."/>
            <person name="Kaster A.-K."/>
            <person name="Ovreas L."/>
            <person name="Rohde M."/>
            <person name="Galperin M.Y."/>
            <person name="Jogler C."/>
        </authorList>
    </citation>
    <scope>NUCLEOTIDE SEQUENCE [LARGE SCALE GENOMIC DNA]</scope>
    <source>
        <strain evidence="2 3">KOR42</strain>
    </source>
</reference>
<feature type="chain" id="PRO_5022942990" evidence="1">
    <location>
        <begin position="27"/>
        <end position="159"/>
    </location>
</feature>
<sequence precursor="true">MLQYLRICALCAGVLFWGTLSRDACATCGDWLAEAGSHQTFHGMLSPDGFDQLQTVSSWNGTASRLIEAKRSLSLDRLLDSQPEGSQGCNGPSCRQLPPKPIAPIPSVVEVQSFEPFLVQLLALTQTDSSHRWGFLAGKLQGLSGYRSDLERPPQSLSC</sequence>
<keyword evidence="3" id="KW-1185">Reference proteome</keyword>
<evidence type="ECO:0000313" key="2">
    <source>
        <dbReference type="EMBL" id="TWT35048.1"/>
    </source>
</evidence>
<comment type="caution">
    <text evidence="2">The sequence shown here is derived from an EMBL/GenBank/DDBJ whole genome shotgun (WGS) entry which is preliminary data.</text>
</comment>
<dbReference type="AlphaFoldDB" id="A0A5C5V8Z2"/>
<dbReference type="Proteomes" id="UP000317243">
    <property type="component" value="Unassembled WGS sequence"/>
</dbReference>
<feature type="signal peptide" evidence="1">
    <location>
        <begin position="1"/>
        <end position="26"/>
    </location>
</feature>
<protein>
    <submittedName>
        <fullName evidence="2">Uncharacterized protein</fullName>
    </submittedName>
</protein>
<organism evidence="2 3">
    <name type="scientific">Thalassoglobus neptunius</name>
    <dbReference type="NCBI Taxonomy" id="1938619"/>
    <lineage>
        <taxon>Bacteria</taxon>
        <taxon>Pseudomonadati</taxon>
        <taxon>Planctomycetota</taxon>
        <taxon>Planctomycetia</taxon>
        <taxon>Planctomycetales</taxon>
        <taxon>Planctomycetaceae</taxon>
        <taxon>Thalassoglobus</taxon>
    </lineage>
</organism>
<evidence type="ECO:0000313" key="3">
    <source>
        <dbReference type="Proteomes" id="UP000317243"/>
    </source>
</evidence>
<gene>
    <name evidence="2" type="ORF">KOR42_52850</name>
</gene>
<name>A0A5C5V8Z2_9PLAN</name>
<dbReference type="EMBL" id="SIHI01000076">
    <property type="protein sequence ID" value="TWT35048.1"/>
    <property type="molecule type" value="Genomic_DNA"/>
</dbReference>